<keyword evidence="9" id="KW-1133">Transmembrane helix</keyword>
<dbReference type="Proteomes" id="UP000199352">
    <property type="component" value="Unassembled WGS sequence"/>
</dbReference>
<evidence type="ECO:0000256" key="5">
    <source>
        <dbReference type="ARBA" id="ARBA00022741"/>
    </source>
</evidence>
<dbReference type="STRING" id="402600.SAMN05216188_125104"/>
<keyword evidence="6 11" id="KW-0418">Kinase</keyword>
<reference evidence="12" key="1">
    <citation type="submission" date="2016-10" db="EMBL/GenBank/DDBJ databases">
        <authorList>
            <person name="Varghese N."/>
            <person name="Submissions S."/>
        </authorList>
    </citation>
    <scope>NUCLEOTIDE SEQUENCE [LARGE SCALE GENOMIC DNA]</scope>
    <source>
        <strain evidence="12">CGMCC 4.3525</strain>
    </source>
</reference>
<evidence type="ECO:0000256" key="9">
    <source>
        <dbReference type="SAM" id="Phobius"/>
    </source>
</evidence>
<dbReference type="PANTHER" id="PTHR24421:SF10">
    <property type="entry name" value="NITRATE_NITRITE SENSOR PROTEIN NARQ"/>
    <property type="match status" value="1"/>
</dbReference>
<evidence type="ECO:0000256" key="3">
    <source>
        <dbReference type="ARBA" id="ARBA00022553"/>
    </source>
</evidence>
<dbReference type="SUPFAM" id="SSF55874">
    <property type="entry name" value="ATPase domain of HSP90 chaperone/DNA topoisomerase II/histidine kinase"/>
    <property type="match status" value="1"/>
</dbReference>
<dbReference type="EMBL" id="FOFR01000025">
    <property type="protein sequence ID" value="SES19137.1"/>
    <property type="molecule type" value="Genomic_DNA"/>
</dbReference>
<dbReference type="InterPro" id="IPR036890">
    <property type="entry name" value="HATPase_C_sf"/>
</dbReference>
<keyword evidence="9" id="KW-0472">Membrane</keyword>
<comment type="catalytic activity">
    <reaction evidence="1">
        <text>ATP + protein L-histidine = ADP + protein N-phospho-L-histidine.</text>
        <dbReference type="EC" id="2.7.13.3"/>
    </reaction>
</comment>
<dbReference type="EC" id="2.7.13.3" evidence="2"/>
<evidence type="ECO:0000313" key="12">
    <source>
        <dbReference type="Proteomes" id="UP000199352"/>
    </source>
</evidence>
<dbReference type="Gene3D" id="3.30.565.10">
    <property type="entry name" value="Histidine kinase-like ATPase, C-terminal domain"/>
    <property type="match status" value="1"/>
</dbReference>
<evidence type="ECO:0000259" key="10">
    <source>
        <dbReference type="Pfam" id="PF07730"/>
    </source>
</evidence>
<keyword evidence="8" id="KW-0902">Two-component regulatory system</keyword>
<keyword evidence="4" id="KW-0808">Transferase</keyword>
<organism evidence="11 12">
    <name type="scientific">Lentzea xinjiangensis</name>
    <dbReference type="NCBI Taxonomy" id="402600"/>
    <lineage>
        <taxon>Bacteria</taxon>
        <taxon>Bacillati</taxon>
        <taxon>Actinomycetota</taxon>
        <taxon>Actinomycetes</taxon>
        <taxon>Pseudonocardiales</taxon>
        <taxon>Pseudonocardiaceae</taxon>
        <taxon>Lentzea</taxon>
    </lineage>
</organism>
<keyword evidence="12" id="KW-1185">Reference proteome</keyword>
<sequence length="349" mass="36909">MVALGVWREFALPAPPRLVAAPAAFSLAVLLLSAAALWWRRTRPVASSLVIAFLALLTPTCASVVSACSVAAHATRHRWLVITHPVTWSIGAGLWAAPDLGDNLTGPVLIVFAGLAGLYLGARRGLARALADRAERERDLLAEQARADERTRLAAEMHDVVTHRLNLMVLHAGALRVAAQDDGVRTAAEELRSAGRQALAELRDLVGVLRTGRTPRIPDVLPDRLSRLVADSAATGLEITLVEHGDADTISPAVRRTMYRVVQESLTNVHKHAPGAHTEITIHCGPSRARAVIRNTAPQATLGAALPASGSGLLGLRGRVEMVGGTLTAGPTDDGGFQVDAVLPAFVRT</sequence>
<dbReference type="AlphaFoldDB" id="A0A1H9VD35"/>
<evidence type="ECO:0000256" key="2">
    <source>
        <dbReference type="ARBA" id="ARBA00012438"/>
    </source>
</evidence>
<dbReference type="GO" id="GO:0016020">
    <property type="term" value="C:membrane"/>
    <property type="evidence" value="ECO:0007669"/>
    <property type="project" value="InterPro"/>
</dbReference>
<name>A0A1H9VD35_9PSEU</name>
<dbReference type="Gene3D" id="1.20.5.1930">
    <property type="match status" value="1"/>
</dbReference>
<protein>
    <recommendedName>
        <fullName evidence="2">histidine kinase</fullName>
        <ecNumber evidence="2">2.7.13.3</ecNumber>
    </recommendedName>
</protein>
<dbReference type="GO" id="GO:0005524">
    <property type="term" value="F:ATP binding"/>
    <property type="evidence" value="ECO:0007669"/>
    <property type="project" value="UniProtKB-KW"/>
</dbReference>
<feature type="transmembrane region" description="Helical" evidence="9">
    <location>
        <begin position="104"/>
        <end position="122"/>
    </location>
</feature>
<dbReference type="Pfam" id="PF07730">
    <property type="entry name" value="HisKA_3"/>
    <property type="match status" value="1"/>
</dbReference>
<feature type="domain" description="Signal transduction histidine kinase subgroup 3 dimerisation and phosphoacceptor" evidence="10">
    <location>
        <begin position="149"/>
        <end position="212"/>
    </location>
</feature>
<evidence type="ECO:0000256" key="7">
    <source>
        <dbReference type="ARBA" id="ARBA00022840"/>
    </source>
</evidence>
<dbReference type="InterPro" id="IPR011712">
    <property type="entry name" value="Sig_transdc_His_kin_sub3_dim/P"/>
</dbReference>
<evidence type="ECO:0000313" key="11">
    <source>
        <dbReference type="EMBL" id="SES19137.1"/>
    </source>
</evidence>
<evidence type="ECO:0000256" key="1">
    <source>
        <dbReference type="ARBA" id="ARBA00000085"/>
    </source>
</evidence>
<dbReference type="PANTHER" id="PTHR24421">
    <property type="entry name" value="NITRATE/NITRITE SENSOR PROTEIN NARX-RELATED"/>
    <property type="match status" value="1"/>
</dbReference>
<keyword evidence="3" id="KW-0597">Phosphoprotein</keyword>
<evidence type="ECO:0000256" key="6">
    <source>
        <dbReference type="ARBA" id="ARBA00022777"/>
    </source>
</evidence>
<feature type="transmembrane region" description="Helical" evidence="9">
    <location>
        <begin position="18"/>
        <end position="39"/>
    </location>
</feature>
<keyword evidence="9" id="KW-0812">Transmembrane</keyword>
<keyword evidence="7" id="KW-0067">ATP-binding</keyword>
<feature type="transmembrane region" description="Helical" evidence="9">
    <location>
        <begin position="45"/>
        <end position="72"/>
    </location>
</feature>
<dbReference type="CDD" id="cd16917">
    <property type="entry name" value="HATPase_UhpB-NarQ-NarX-like"/>
    <property type="match status" value="1"/>
</dbReference>
<accession>A0A1H9VD35</accession>
<keyword evidence="5" id="KW-0547">Nucleotide-binding</keyword>
<evidence type="ECO:0000256" key="4">
    <source>
        <dbReference type="ARBA" id="ARBA00022679"/>
    </source>
</evidence>
<dbReference type="InterPro" id="IPR050482">
    <property type="entry name" value="Sensor_HK_TwoCompSys"/>
</dbReference>
<gene>
    <name evidence="11" type="ORF">SAMN05216188_125104</name>
</gene>
<dbReference type="GO" id="GO:0000155">
    <property type="term" value="F:phosphorelay sensor kinase activity"/>
    <property type="evidence" value="ECO:0007669"/>
    <property type="project" value="InterPro"/>
</dbReference>
<evidence type="ECO:0000256" key="8">
    <source>
        <dbReference type="ARBA" id="ARBA00023012"/>
    </source>
</evidence>
<dbReference type="GO" id="GO:0046983">
    <property type="term" value="F:protein dimerization activity"/>
    <property type="evidence" value="ECO:0007669"/>
    <property type="project" value="InterPro"/>
</dbReference>
<proteinExistence type="predicted"/>